<name>A0A8D8K9S9_CULPI</name>
<protein>
    <submittedName>
        <fullName evidence="1">(northern house mosquito) hypothetical protein</fullName>
    </submittedName>
</protein>
<reference evidence="1" key="1">
    <citation type="submission" date="2021-05" db="EMBL/GenBank/DDBJ databases">
        <authorList>
            <person name="Alioto T."/>
            <person name="Alioto T."/>
            <person name="Gomez Garrido J."/>
        </authorList>
    </citation>
    <scope>NUCLEOTIDE SEQUENCE</scope>
</reference>
<organism evidence="1">
    <name type="scientific">Culex pipiens</name>
    <name type="common">House mosquito</name>
    <dbReference type="NCBI Taxonomy" id="7175"/>
    <lineage>
        <taxon>Eukaryota</taxon>
        <taxon>Metazoa</taxon>
        <taxon>Ecdysozoa</taxon>
        <taxon>Arthropoda</taxon>
        <taxon>Hexapoda</taxon>
        <taxon>Insecta</taxon>
        <taxon>Pterygota</taxon>
        <taxon>Neoptera</taxon>
        <taxon>Endopterygota</taxon>
        <taxon>Diptera</taxon>
        <taxon>Nematocera</taxon>
        <taxon>Culicoidea</taxon>
        <taxon>Culicidae</taxon>
        <taxon>Culicinae</taxon>
        <taxon>Culicini</taxon>
        <taxon>Culex</taxon>
        <taxon>Culex</taxon>
    </lineage>
</organism>
<accession>A0A8D8K9S9</accession>
<proteinExistence type="predicted"/>
<dbReference type="AlphaFoldDB" id="A0A8D8K9S9"/>
<dbReference type="EMBL" id="HBUE01314605">
    <property type="protein sequence ID" value="CAG6585033.1"/>
    <property type="molecule type" value="Transcribed_RNA"/>
</dbReference>
<evidence type="ECO:0000313" key="1">
    <source>
        <dbReference type="EMBL" id="CAG6585033.1"/>
    </source>
</evidence>
<sequence length="203" mass="22142">MTFDRVLATSIKNPRAFHLPVQSTSDASTSHPFPDDEKSSLHAEMLGQETKVCQKIGVSHFKPLSAKPLTGTDHRLFVCVHTASIELPASGEDRTARVKQKSTGSGWRERTVATRGFRLLQSRITREGADTPGLTAGTFCGAGQVLMVHFVLRAYLPTKTTRTSRAAQSVPLNPGVGPGFRKVQSKLYYVDSICWVVIVMSTA</sequence>
<dbReference type="EMBL" id="HBUE01208268">
    <property type="protein sequence ID" value="CAG6533153.1"/>
    <property type="molecule type" value="Transcribed_RNA"/>
</dbReference>